<dbReference type="Pfam" id="PF13487">
    <property type="entry name" value="HD_5"/>
    <property type="match status" value="1"/>
</dbReference>
<dbReference type="InterPro" id="IPR003607">
    <property type="entry name" value="HD/PDEase_dom"/>
</dbReference>
<dbReference type="Gene3D" id="3.30.450.40">
    <property type="match status" value="1"/>
</dbReference>
<feature type="domain" description="PAS" evidence="1">
    <location>
        <begin position="35"/>
        <end position="78"/>
    </location>
</feature>
<dbReference type="AlphaFoldDB" id="A0A923HI87"/>
<dbReference type="SUPFAM" id="SSF55781">
    <property type="entry name" value="GAF domain-like"/>
    <property type="match status" value="1"/>
</dbReference>
<comment type="caution">
    <text evidence="3">The sequence shown here is derived from an EMBL/GenBank/DDBJ whole genome shotgun (WGS) entry which is preliminary data.</text>
</comment>
<dbReference type="PROSITE" id="PS51832">
    <property type="entry name" value="HD_GYP"/>
    <property type="match status" value="1"/>
</dbReference>
<dbReference type="GO" id="GO:0008081">
    <property type="term" value="F:phosphoric diester hydrolase activity"/>
    <property type="evidence" value="ECO:0007669"/>
    <property type="project" value="UniProtKB-ARBA"/>
</dbReference>
<sequence>MNARDENVTKNDSGIYASAWQHSSFPLIAINRNTGIVLDVNHAVEEMTGYSPVELIGKSYFLLHFPEEQSAIANAIEQFSGPTVLKNVHLQHKDRHAIPIEISFACSLEVQDVMILIISFRDLKHVSQSEFELQVKKWELAAYASAVMALSNAKSREDLMQAVCDALTHEHRYTLAWVGIAEDTDEKDVRIVAASGRSKSYIDDLKISWSERSPHGRGPTGIAIRTGIIQVLNDVEMHPNFKPWGEKARLAGIRSCATIPFVFEQNRHGALMVYSSDASTFGPALIELFERLADEIAHGLNFFSHFDLIENERRKCKVAELNLSNALLETIKAMAKTMENRDPYTAGHQDRVSIIACAIGQQLGLSEEQLKSIQMAALVHDIGKIAVPIEILTKPKSLNNAEFSLIKEHPLTGYNILKDVPFPWPVAEIVYQHHEKIDGSGYPRGLHGDQILFEARVLAVADIVEAMASYRPYRPALGIDIALNEIQRQSGKQLNAKIVAACVNMFKQGYFSLPLPLRQQD</sequence>
<dbReference type="InterPro" id="IPR035965">
    <property type="entry name" value="PAS-like_dom_sf"/>
</dbReference>
<evidence type="ECO:0000313" key="4">
    <source>
        <dbReference type="Proteomes" id="UP000634011"/>
    </source>
</evidence>
<proteinExistence type="predicted"/>
<evidence type="ECO:0000259" key="1">
    <source>
        <dbReference type="PROSITE" id="PS50112"/>
    </source>
</evidence>
<reference evidence="3" key="1">
    <citation type="submission" date="2020-08" db="EMBL/GenBank/DDBJ databases">
        <title>Novel species isolated from subtropical streams in China.</title>
        <authorList>
            <person name="Lu H."/>
        </authorList>
    </citation>
    <scope>NUCLEOTIDE SEQUENCE</scope>
    <source>
        <strain evidence="3">KACC 12607</strain>
    </source>
</reference>
<dbReference type="InterPro" id="IPR000014">
    <property type="entry name" value="PAS"/>
</dbReference>
<name>A0A923HI87_9BURK</name>
<accession>A0A923HI87</accession>
<evidence type="ECO:0000259" key="2">
    <source>
        <dbReference type="PROSITE" id="PS51832"/>
    </source>
</evidence>
<gene>
    <name evidence="3" type="ORF">H8K32_15525</name>
</gene>
<dbReference type="Proteomes" id="UP000634011">
    <property type="component" value="Unassembled WGS sequence"/>
</dbReference>
<dbReference type="PANTHER" id="PTHR43155">
    <property type="entry name" value="CYCLIC DI-GMP PHOSPHODIESTERASE PA4108-RELATED"/>
    <property type="match status" value="1"/>
</dbReference>
<dbReference type="CDD" id="cd00130">
    <property type="entry name" value="PAS"/>
    <property type="match status" value="1"/>
</dbReference>
<dbReference type="SMART" id="SM00471">
    <property type="entry name" value="HDc"/>
    <property type="match status" value="1"/>
</dbReference>
<dbReference type="PANTHER" id="PTHR43155:SF2">
    <property type="entry name" value="CYCLIC DI-GMP PHOSPHODIESTERASE PA4108"/>
    <property type="match status" value="1"/>
</dbReference>
<dbReference type="NCBIfam" id="TIGR00229">
    <property type="entry name" value="sensory_box"/>
    <property type="match status" value="1"/>
</dbReference>
<evidence type="ECO:0000313" key="3">
    <source>
        <dbReference type="EMBL" id="MBC3863515.1"/>
    </source>
</evidence>
<dbReference type="RefSeq" id="WP_186913462.1">
    <property type="nucleotide sequence ID" value="NZ_JACOFV010000015.1"/>
</dbReference>
<dbReference type="SUPFAM" id="SSF55785">
    <property type="entry name" value="PYP-like sensor domain (PAS domain)"/>
    <property type="match status" value="1"/>
</dbReference>
<dbReference type="InterPro" id="IPR037522">
    <property type="entry name" value="HD_GYP_dom"/>
</dbReference>
<keyword evidence="4" id="KW-1185">Reference proteome</keyword>
<dbReference type="Gene3D" id="1.10.3210.10">
    <property type="entry name" value="Hypothetical protein af1432"/>
    <property type="match status" value="1"/>
</dbReference>
<dbReference type="InterPro" id="IPR029016">
    <property type="entry name" value="GAF-like_dom_sf"/>
</dbReference>
<feature type="domain" description="HD-GYP" evidence="2">
    <location>
        <begin position="323"/>
        <end position="518"/>
    </location>
</feature>
<dbReference type="PROSITE" id="PS50112">
    <property type="entry name" value="PAS"/>
    <property type="match status" value="1"/>
</dbReference>
<dbReference type="SMART" id="SM00065">
    <property type="entry name" value="GAF"/>
    <property type="match status" value="1"/>
</dbReference>
<organism evidence="3 4">
    <name type="scientific">Undibacterium jejuense</name>
    <dbReference type="NCBI Taxonomy" id="1344949"/>
    <lineage>
        <taxon>Bacteria</taxon>
        <taxon>Pseudomonadati</taxon>
        <taxon>Pseudomonadota</taxon>
        <taxon>Betaproteobacteria</taxon>
        <taxon>Burkholderiales</taxon>
        <taxon>Oxalobacteraceae</taxon>
        <taxon>Undibacterium</taxon>
    </lineage>
</organism>
<dbReference type="Pfam" id="PF13426">
    <property type="entry name" value="PAS_9"/>
    <property type="match status" value="1"/>
</dbReference>
<dbReference type="CDD" id="cd00077">
    <property type="entry name" value="HDc"/>
    <property type="match status" value="1"/>
</dbReference>
<dbReference type="SUPFAM" id="SSF109604">
    <property type="entry name" value="HD-domain/PDEase-like"/>
    <property type="match status" value="1"/>
</dbReference>
<dbReference type="SMART" id="SM00091">
    <property type="entry name" value="PAS"/>
    <property type="match status" value="1"/>
</dbReference>
<dbReference type="Pfam" id="PF13185">
    <property type="entry name" value="GAF_2"/>
    <property type="match status" value="1"/>
</dbReference>
<protein>
    <submittedName>
        <fullName evidence="3">GAF domain-containing protein</fullName>
    </submittedName>
</protein>
<dbReference type="EMBL" id="JACOFV010000015">
    <property type="protein sequence ID" value="MBC3863515.1"/>
    <property type="molecule type" value="Genomic_DNA"/>
</dbReference>
<dbReference type="Gene3D" id="3.30.450.20">
    <property type="entry name" value="PAS domain"/>
    <property type="match status" value="1"/>
</dbReference>
<dbReference type="InterPro" id="IPR003018">
    <property type="entry name" value="GAF"/>
</dbReference>